<dbReference type="PIRSF" id="PIRSF028973">
    <property type="entry name" value="Scavenger_mRNA_decap_enz"/>
    <property type="match status" value="1"/>
</dbReference>
<protein>
    <recommendedName>
        <fullName evidence="4 8">m7GpppX diphosphatase</fullName>
        <ecNumber evidence="3 8">3.6.1.59</ecNumber>
    </recommendedName>
</protein>
<feature type="binding site" evidence="10">
    <location>
        <position position="208"/>
    </location>
    <ligand>
        <name>substrate</name>
    </ligand>
</feature>
<dbReference type="InterPro" id="IPR011145">
    <property type="entry name" value="Scavenger_mRNA_decap_enz_N"/>
</dbReference>
<feature type="binding site" evidence="10">
    <location>
        <position position="206"/>
    </location>
    <ligand>
        <name>substrate</name>
    </ligand>
</feature>
<dbReference type="GO" id="GO:0000340">
    <property type="term" value="F:RNA 7-methylguanosine cap binding"/>
    <property type="evidence" value="ECO:0007669"/>
    <property type="project" value="UniProtKB-UniRule"/>
</dbReference>
<dbReference type="Proteomes" id="UP001445076">
    <property type="component" value="Unassembled WGS sequence"/>
</dbReference>
<evidence type="ECO:0000256" key="10">
    <source>
        <dbReference type="PIRSR" id="PIRSR028973-2"/>
    </source>
</evidence>
<name>A0AAW0WN33_CHEQU</name>
<dbReference type="PANTHER" id="PTHR12978">
    <property type="entry name" value="HISTIDINE TRIAD HIT PROTEIN MEMBER"/>
    <property type="match status" value="1"/>
</dbReference>
<dbReference type="InterPro" id="IPR036265">
    <property type="entry name" value="HIT-like_sf"/>
</dbReference>
<keyword evidence="8" id="KW-0507">mRNA processing</keyword>
<dbReference type="PANTHER" id="PTHR12978:SF0">
    <property type="entry name" value="M7GPPPX DIPHOSPHATASE"/>
    <property type="match status" value="1"/>
</dbReference>
<dbReference type="GO" id="GO:0140932">
    <property type="term" value="F:5'-(N(7)-methyl 5'-triphosphoguanosine)-[mRNA] diphosphatase activity"/>
    <property type="evidence" value="ECO:0007669"/>
    <property type="project" value="UniProtKB-EC"/>
</dbReference>
<keyword evidence="5 8" id="KW-0378">Hydrolase</keyword>
<gene>
    <name evidence="12" type="ORF">OTU49_009585</name>
</gene>
<evidence type="ECO:0000256" key="7">
    <source>
        <dbReference type="ARBA" id="ARBA00048222"/>
    </source>
</evidence>
<dbReference type="GO" id="GO:0000290">
    <property type="term" value="P:deadenylation-dependent decapping of nuclear-transcribed mRNA"/>
    <property type="evidence" value="ECO:0007669"/>
    <property type="project" value="UniProtKB-UniRule"/>
</dbReference>
<comment type="catalytic activity">
    <reaction evidence="7 8">
        <text>a 5'-end (N(7)-methyl 5'-triphosphoguanosine)-ribonucleoside in mRNA + H2O = N(7)-methyl-GMP + a 5'-end diphospho-ribonucleoside in mRNA + 2 H(+)</text>
        <dbReference type="Rhea" id="RHEA:65388"/>
        <dbReference type="Rhea" id="RHEA-COMP:17165"/>
        <dbReference type="Rhea" id="RHEA-COMP:17167"/>
        <dbReference type="ChEBI" id="CHEBI:15377"/>
        <dbReference type="ChEBI" id="CHEBI:15378"/>
        <dbReference type="ChEBI" id="CHEBI:58285"/>
        <dbReference type="ChEBI" id="CHEBI:156461"/>
        <dbReference type="ChEBI" id="CHEBI:167616"/>
        <dbReference type="EC" id="3.6.1.59"/>
    </reaction>
</comment>
<accession>A0AAW0WN33</accession>
<organism evidence="12 13">
    <name type="scientific">Cherax quadricarinatus</name>
    <name type="common">Australian red claw crayfish</name>
    <dbReference type="NCBI Taxonomy" id="27406"/>
    <lineage>
        <taxon>Eukaryota</taxon>
        <taxon>Metazoa</taxon>
        <taxon>Ecdysozoa</taxon>
        <taxon>Arthropoda</taxon>
        <taxon>Crustacea</taxon>
        <taxon>Multicrustacea</taxon>
        <taxon>Malacostraca</taxon>
        <taxon>Eumalacostraca</taxon>
        <taxon>Eucarida</taxon>
        <taxon>Decapoda</taxon>
        <taxon>Pleocyemata</taxon>
        <taxon>Astacidea</taxon>
        <taxon>Parastacoidea</taxon>
        <taxon>Parastacidae</taxon>
        <taxon>Cherax</taxon>
    </lineage>
</organism>
<evidence type="ECO:0000256" key="8">
    <source>
        <dbReference type="PIRNR" id="PIRNR028973"/>
    </source>
</evidence>
<comment type="function">
    <text evidence="8">Decapping scavenger enzyme that catalyzes the cleavage of a residual cap structure following the degradation of mRNAs by the 3'-&gt;5' exosome-mediated mRNA decay pathway.</text>
</comment>
<comment type="caution">
    <text evidence="12">The sequence shown here is derived from an EMBL/GenBank/DDBJ whole genome shotgun (WGS) entry which is preliminary data.</text>
</comment>
<proteinExistence type="inferred from homology"/>
<dbReference type="Gene3D" id="3.30.200.40">
    <property type="entry name" value="Scavenger mRNA decapping enzyme, N-terminal domain"/>
    <property type="match status" value="1"/>
</dbReference>
<feature type="binding site" evidence="10">
    <location>
        <position position="186"/>
    </location>
    <ligand>
        <name>substrate</name>
    </ligand>
</feature>
<dbReference type="InterPro" id="IPR008594">
    <property type="entry name" value="DcpS/DCS2"/>
</dbReference>
<evidence type="ECO:0000256" key="6">
    <source>
        <dbReference type="ARBA" id="ARBA00023242"/>
    </source>
</evidence>
<evidence type="ECO:0000256" key="3">
    <source>
        <dbReference type="ARBA" id="ARBA00012520"/>
    </source>
</evidence>
<dbReference type="GO" id="GO:0000932">
    <property type="term" value="C:P-body"/>
    <property type="evidence" value="ECO:0007669"/>
    <property type="project" value="TreeGrafter"/>
</dbReference>
<evidence type="ECO:0000256" key="4">
    <source>
        <dbReference type="ARBA" id="ARBA00015636"/>
    </source>
</evidence>
<dbReference type="SUPFAM" id="SSF54197">
    <property type="entry name" value="HIT-like"/>
    <property type="match status" value="1"/>
</dbReference>
<feature type="binding site" evidence="10">
    <location>
        <position position="176"/>
    </location>
    <ligand>
        <name>substrate</name>
    </ligand>
</feature>
<feature type="binding site" evidence="10">
    <location>
        <begin position="269"/>
        <end position="280"/>
    </location>
    <ligand>
        <name>substrate</name>
    </ligand>
</feature>
<dbReference type="GO" id="GO:0006397">
    <property type="term" value="P:mRNA processing"/>
    <property type="evidence" value="ECO:0007669"/>
    <property type="project" value="UniProtKB-KW"/>
</dbReference>
<dbReference type="Pfam" id="PF05652">
    <property type="entry name" value="DcpS"/>
    <property type="match status" value="1"/>
</dbReference>
<dbReference type="Pfam" id="PF11969">
    <property type="entry name" value="DcpS_C"/>
    <property type="match status" value="1"/>
</dbReference>
<evidence type="ECO:0000256" key="1">
    <source>
        <dbReference type="ARBA" id="ARBA00004123"/>
    </source>
</evidence>
<keyword evidence="13" id="KW-1185">Reference proteome</keyword>
<feature type="region of interest" description="Disordered" evidence="11">
    <location>
        <begin position="1"/>
        <end position="43"/>
    </location>
</feature>
<dbReference type="AlphaFoldDB" id="A0AAW0WN33"/>
<feature type="active site" description="Nucleophile" evidence="9">
    <location>
        <position position="278"/>
    </location>
</feature>
<dbReference type="GO" id="GO:0005634">
    <property type="term" value="C:nucleus"/>
    <property type="evidence" value="ECO:0007669"/>
    <property type="project" value="UniProtKB-SubCell"/>
</dbReference>
<dbReference type="EC" id="3.6.1.59" evidence="3 8"/>
<evidence type="ECO:0000256" key="2">
    <source>
        <dbReference type="ARBA" id="ARBA00010208"/>
    </source>
</evidence>
<dbReference type="SUPFAM" id="SSF102860">
    <property type="entry name" value="mRNA decapping enzyme DcpS N-terminal domain"/>
    <property type="match status" value="1"/>
</dbReference>
<dbReference type="Gene3D" id="3.30.428.10">
    <property type="entry name" value="HIT-like"/>
    <property type="match status" value="1"/>
</dbReference>
<keyword evidence="6 8" id="KW-0539">Nucleus</keyword>
<evidence type="ECO:0000313" key="12">
    <source>
        <dbReference type="EMBL" id="KAK8727499.1"/>
    </source>
</evidence>
<dbReference type="EMBL" id="JARKIK010000075">
    <property type="protein sequence ID" value="KAK8727499.1"/>
    <property type="molecule type" value="Genomic_DNA"/>
</dbReference>
<evidence type="ECO:0000313" key="13">
    <source>
        <dbReference type="Proteomes" id="UP001445076"/>
    </source>
</evidence>
<comment type="similarity">
    <text evidence="2 8">Belongs to the HIT family.</text>
</comment>
<sequence length="340" mass="38952">MAEAAAKGDPSPPTKKMRTDDSSNAVDSTTDKSCEQVEATSGEDELFSSFEEFEIIRILNNSEEHKMLAVEGRLQGRPGTAVVVLQKLPFNADKIEEIFSRSTNLLEIFHNDIYYNKTALLPSELNDVRANIIYPAEEKHILRFERQSCSFVDETPQLYKEITKPFIDSSSFSKEWIYNILEHKKEADRIIFEDPDAETGFILVPDLKWTGEQLEDLYLQGIVCRRDITSLRDLRGCHIPLLKNMHDKGRAAIKEKYGVPAHKLRVYLHYQPSFYHLHVHYTAISFEAPGTWAGKAHLLSTVISNLEICGQYYEKAVLPFTVKDNHPLRSKFEEKGYFSS</sequence>
<evidence type="ECO:0000256" key="11">
    <source>
        <dbReference type="SAM" id="MobiDB-lite"/>
    </source>
</evidence>
<evidence type="ECO:0000256" key="5">
    <source>
        <dbReference type="ARBA" id="ARBA00022801"/>
    </source>
</evidence>
<comment type="subcellular location">
    <subcellularLocation>
        <location evidence="1 8">Nucleus</location>
    </subcellularLocation>
</comment>
<reference evidence="12 13" key="1">
    <citation type="journal article" date="2024" name="BMC Genomics">
        <title>Genome assembly of redclaw crayfish (Cherax quadricarinatus) provides insights into its immune adaptation and hypoxia tolerance.</title>
        <authorList>
            <person name="Liu Z."/>
            <person name="Zheng J."/>
            <person name="Li H."/>
            <person name="Fang K."/>
            <person name="Wang S."/>
            <person name="He J."/>
            <person name="Zhou D."/>
            <person name="Weng S."/>
            <person name="Chi M."/>
            <person name="Gu Z."/>
            <person name="He J."/>
            <person name="Li F."/>
            <person name="Wang M."/>
        </authorList>
    </citation>
    <scope>NUCLEOTIDE SEQUENCE [LARGE SCALE GENOMIC DNA]</scope>
    <source>
        <strain evidence="12">ZL_2023a</strain>
    </source>
</reference>
<evidence type="ECO:0000256" key="9">
    <source>
        <dbReference type="PIRSR" id="PIRSR028973-1"/>
    </source>
</evidence>
<dbReference type="FunFam" id="3.30.428.10:FF:000006">
    <property type="entry name" value="m7GpppX diphosphatase"/>
    <property type="match status" value="1"/>
</dbReference>